<proteinExistence type="predicted"/>
<dbReference type="AlphaFoldDB" id="A0A3P7NC39"/>
<reference evidence="1 2" key="1">
    <citation type="submission" date="2018-11" db="EMBL/GenBank/DDBJ databases">
        <authorList>
            <consortium name="Pathogen Informatics"/>
        </authorList>
    </citation>
    <scope>NUCLEOTIDE SEQUENCE [LARGE SCALE GENOMIC DNA]</scope>
</reference>
<name>A0A3P7NC39_CYLGO</name>
<keyword evidence="2" id="KW-1185">Reference proteome</keyword>
<evidence type="ECO:0000313" key="1">
    <source>
        <dbReference type="EMBL" id="VDN32037.1"/>
    </source>
</evidence>
<accession>A0A3P7NC39</accession>
<evidence type="ECO:0000313" key="2">
    <source>
        <dbReference type="Proteomes" id="UP000271889"/>
    </source>
</evidence>
<protein>
    <submittedName>
        <fullName evidence="1">Uncharacterized protein</fullName>
    </submittedName>
</protein>
<gene>
    <name evidence="1" type="ORF">CGOC_LOCUS12001</name>
</gene>
<dbReference type="EMBL" id="UYRV01119981">
    <property type="protein sequence ID" value="VDN32037.1"/>
    <property type="molecule type" value="Genomic_DNA"/>
</dbReference>
<sequence length="61" mass="7003">MIASERTLYTFECSGLFGKRDKHRQDTTSFNPSEEHSQSCDIIGGESFSFLESLGDNREYF</sequence>
<organism evidence="1 2">
    <name type="scientific">Cylicostephanus goldi</name>
    <name type="common">Nematode worm</name>
    <dbReference type="NCBI Taxonomy" id="71465"/>
    <lineage>
        <taxon>Eukaryota</taxon>
        <taxon>Metazoa</taxon>
        <taxon>Ecdysozoa</taxon>
        <taxon>Nematoda</taxon>
        <taxon>Chromadorea</taxon>
        <taxon>Rhabditida</taxon>
        <taxon>Rhabditina</taxon>
        <taxon>Rhabditomorpha</taxon>
        <taxon>Strongyloidea</taxon>
        <taxon>Strongylidae</taxon>
        <taxon>Cylicostephanus</taxon>
    </lineage>
</organism>
<dbReference type="OrthoDB" id="5864287at2759"/>
<dbReference type="Proteomes" id="UP000271889">
    <property type="component" value="Unassembled WGS sequence"/>
</dbReference>